<dbReference type="Gene3D" id="3.40.50.300">
    <property type="entry name" value="P-loop containing nucleotide triphosphate hydrolases"/>
    <property type="match status" value="1"/>
</dbReference>
<dbReference type="GO" id="GO:0043531">
    <property type="term" value="F:ADP binding"/>
    <property type="evidence" value="ECO:0007669"/>
    <property type="project" value="InterPro"/>
</dbReference>
<accession>G7JRW6</accession>
<organism evidence="3 5">
    <name type="scientific">Medicago truncatula</name>
    <name type="common">Barrel medic</name>
    <name type="synonym">Medicago tribuloides</name>
    <dbReference type="NCBI Taxonomy" id="3880"/>
    <lineage>
        <taxon>Eukaryota</taxon>
        <taxon>Viridiplantae</taxon>
        <taxon>Streptophyta</taxon>
        <taxon>Embryophyta</taxon>
        <taxon>Tracheophyta</taxon>
        <taxon>Spermatophyta</taxon>
        <taxon>Magnoliopsida</taxon>
        <taxon>eudicotyledons</taxon>
        <taxon>Gunneridae</taxon>
        <taxon>Pentapetalae</taxon>
        <taxon>rosids</taxon>
        <taxon>fabids</taxon>
        <taxon>Fabales</taxon>
        <taxon>Fabaceae</taxon>
        <taxon>Papilionoideae</taxon>
        <taxon>50 kb inversion clade</taxon>
        <taxon>NPAAA clade</taxon>
        <taxon>Hologalegina</taxon>
        <taxon>IRL clade</taxon>
        <taxon>Trifolieae</taxon>
        <taxon>Medicago</taxon>
    </lineage>
</organism>
<dbReference type="PaxDb" id="3880-AES90457"/>
<dbReference type="PANTHER" id="PTHR33463">
    <property type="entry name" value="NB-ARC DOMAIN-CONTAINING PROTEIN-RELATED"/>
    <property type="match status" value="1"/>
</dbReference>
<reference evidence="4" key="3">
    <citation type="submission" date="2015-04" db="UniProtKB">
        <authorList>
            <consortium name="EnsemblPlants"/>
        </authorList>
    </citation>
    <scope>IDENTIFICATION</scope>
    <source>
        <strain evidence="4">cv. Jemalong A17</strain>
    </source>
</reference>
<evidence type="ECO:0000256" key="1">
    <source>
        <dbReference type="ARBA" id="ARBA00022821"/>
    </source>
</evidence>
<evidence type="ECO:0000313" key="4">
    <source>
        <dbReference type="EnsemblPlants" id="AES90457"/>
    </source>
</evidence>
<protein>
    <submittedName>
        <fullName evidence="3">NBS-LRR type disease resistance protein</fullName>
    </submittedName>
</protein>
<accession>A0A0C3X2I5</accession>
<sequence length="118" mass="13460">MMRDNLIFQEVQSNRCLNGYCPMNFVSSYKLGKKIVERLNEVNAMLYKAVNMHISMTVGLDLMVDKVWHSLEDDNVGIIGLYGMGVAGKTTLMKRIHNELGKRGHSFDIVMWAVFSED</sequence>
<dbReference type="AlphaFoldDB" id="G7JRW6"/>
<dbReference type="Pfam" id="PF00931">
    <property type="entry name" value="NB-ARC"/>
    <property type="match status" value="1"/>
</dbReference>
<keyword evidence="5" id="KW-1185">Reference proteome</keyword>
<dbReference type="InterPro" id="IPR027417">
    <property type="entry name" value="P-loop_NTPase"/>
</dbReference>
<keyword evidence="1" id="KW-0611">Plant defense</keyword>
<dbReference type="InterPro" id="IPR002182">
    <property type="entry name" value="NB-ARC"/>
</dbReference>
<dbReference type="PANTHER" id="PTHR33463:SF204">
    <property type="entry name" value="NB-ARC DOMAIN-CONTAINING PROTEIN"/>
    <property type="match status" value="1"/>
</dbReference>
<reference evidence="3 5" key="2">
    <citation type="journal article" date="2014" name="BMC Genomics">
        <title>An improved genome release (version Mt4.0) for the model legume Medicago truncatula.</title>
        <authorList>
            <person name="Tang H."/>
            <person name="Krishnakumar V."/>
            <person name="Bidwell S."/>
            <person name="Rosen B."/>
            <person name="Chan A."/>
            <person name="Zhou S."/>
            <person name="Gentzbittel L."/>
            <person name="Childs K.L."/>
            <person name="Yandell M."/>
            <person name="Gundlach H."/>
            <person name="Mayer K.F."/>
            <person name="Schwartz D.C."/>
            <person name="Town C.D."/>
        </authorList>
    </citation>
    <scope>GENOME REANNOTATION</scope>
    <source>
        <strain evidence="4 5">cv. Jemalong A17</strain>
    </source>
</reference>
<dbReference type="HOGENOM" id="CLU_2076587_0_0_1"/>
<name>G7JRW6_MEDTR</name>
<gene>
    <name evidence="3" type="ordered locus">MTR_4g091410</name>
</gene>
<dbReference type="EMBL" id="CM001220">
    <property type="protein sequence ID" value="AES90457.2"/>
    <property type="molecule type" value="Genomic_DNA"/>
</dbReference>
<dbReference type="InterPro" id="IPR050905">
    <property type="entry name" value="Plant_NBS-LRR"/>
</dbReference>
<dbReference type="eggNOG" id="KOG4658">
    <property type="taxonomic scope" value="Eukaryota"/>
</dbReference>
<dbReference type="SUPFAM" id="SSF52540">
    <property type="entry name" value="P-loop containing nucleoside triphosphate hydrolases"/>
    <property type="match status" value="1"/>
</dbReference>
<dbReference type="Proteomes" id="UP000002051">
    <property type="component" value="Chromosome 4"/>
</dbReference>
<evidence type="ECO:0000259" key="2">
    <source>
        <dbReference type="Pfam" id="PF00931"/>
    </source>
</evidence>
<feature type="domain" description="NB-ARC" evidence="2">
    <location>
        <begin position="62"/>
        <end position="117"/>
    </location>
</feature>
<reference evidence="3 5" key="1">
    <citation type="journal article" date="2011" name="Nature">
        <title>The Medicago genome provides insight into the evolution of rhizobial symbioses.</title>
        <authorList>
            <person name="Young N.D."/>
            <person name="Debelle F."/>
            <person name="Oldroyd G.E."/>
            <person name="Geurts R."/>
            <person name="Cannon S.B."/>
            <person name="Udvardi M.K."/>
            <person name="Benedito V.A."/>
            <person name="Mayer K.F."/>
            <person name="Gouzy J."/>
            <person name="Schoof H."/>
            <person name="Van de Peer Y."/>
            <person name="Proost S."/>
            <person name="Cook D.R."/>
            <person name="Meyers B.C."/>
            <person name="Spannagl M."/>
            <person name="Cheung F."/>
            <person name="De Mita S."/>
            <person name="Krishnakumar V."/>
            <person name="Gundlach H."/>
            <person name="Zhou S."/>
            <person name="Mudge J."/>
            <person name="Bharti A.K."/>
            <person name="Murray J.D."/>
            <person name="Naoumkina M.A."/>
            <person name="Rosen B."/>
            <person name="Silverstein K.A."/>
            <person name="Tang H."/>
            <person name="Rombauts S."/>
            <person name="Zhao P.X."/>
            <person name="Zhou P."/>
            <person name="Barbe V."/>
            <person name="Bardou P."/>
            <person name="Bechner M."/>
            <person name="Bellec A."/>
            <person name="Berger A."/>
            <person name="Berges H."/>
            <person name="Bidwell S."/>
            <person name="Bisseling T."/>
            <person name="Choisne N."/>
            <person name="Couloux A."/>
            <person name="Denny R."/>
            <person name="Deshpande S."/>
            <person name="Dai X."/>
            <person name="Doyle J.J."/>
            <person name="Dudez A.M."/>
            <person name="Farmer A.D."/>
            <person name="Fouteau S."/>
            <person name="Franken C."/>
            <person name="Gibelin C."/>
            <person name="Gish J."/>
            <person name="Goldstein S."/>
            <person name="Gonzalez A.J."/>
            <person name="Green P.J."/>
            <person name="Hallab A."/>
            <person name="Hartog M."/>
            <person name="Hua A."/>
            <person name="Humphray S.J."/>
            <person name="Jeong D.H."/>
            <person name="Jing Y."/>
            <person name="Jocker A."/>
            <person name="Kenton S.M."/>
            <person name="Kim D.J."/>
            <person name="Klee K."/>
            <person name="Lai H."/>
            <person name="Lang C."/>
            <person name="Lin S."/>
            <person name="Macmil S.L."/>
            <person name="Magdelenat G."/>
            <person name="Matthews L."/>
            <person name="McCorrison J."/>
            <person name="Monaghan E.L."/>
            <person name="Mun J.H."/>
            <person name="Najar F.Z."/>
            <person name="Nicholson C."/>
            <person name="Noirot C."/>
            <person name="O'Bleness M."/>
            <person name="Paule C.R."/>
            <person name="Poulain J."/>
            <person name="Prion F."/>
            <person name="Qin B."/>
            <person name="Qu C."/>
            <person name="Retzel E.F."/>
            <person name="Riddle C."/>
            <person name="Sallet E."/>
            <person name="Samain S."/>
            <person name="Samson N."/>
            <person name="Sanders I."/>
            <person name="Saurat O."/>
            <person name="Scarpelli C."/>
            <person name="Schiex T."/>
            <person name="Segurens B."/>
            <person name="Severin A.J."/>
            <person name="Sherrier D.J."/>
            <person name="Shi R."/>
            <person name="Sims S."/>
            <person name="Singer S.R."/>
            <person name="Sinharoy S."/>
            <person name="Sterck L."/>
            <person name="Viollet A."/>
            <person name="Wang B.B."/>
            <person name="Wang K."/>
            <person name="Wang M."/>
            <person name="Wang X."/>
            <person name="Warfsmann J."/>
            <person name="Weissenbach J."/>
            <person name="White D.D."/>
            <person name="White J.D."/>
            <person name="Wiley G.B."/>
            <person name="Wincker P."/>
            <person name="Xing Y."/>
            <person name="Yang L."/>
            <person name="Yao Z."/>
            <person name="Ying F."/>
            <person name="Zhai J."/>
            <person name="Zhou L."/>
            <person name="Zuber A."/>
            <person name="Denarie J."/>
            <person name="Dixon R.A."/>
            <person name="May G.D."/>
            <person name="Schwartz D.C."/>
            <person name="Rogers J."/>
            <person name="Quetier F."/>
            <person name="Town C.D."/>
            <person name="Roe B.A."/>
        </authorList>
    </citation>
    <scope>NUCLEOTIDE SEQUENCE [LARGE SCALE GENOMIC DNA]</scope>
    <source>
        <strain evidence="3">A17</strain>
        <strain evidence="4 5">cv. Jemalong A17</strain>
    </source>
</reference>
<evidence type="ECO:0000313" key="5">
    <source>
        <dbReference type="Proteomes" id="UP000002051"/>
    </source>
</evidence>
<evidence type="ECO:0000313" key="3">
    <source>
        <dbReference type="EMBL" id="AES90457.2"/>
    </source>
</evidence>
<dbReference type="EnsemblPlants" id="AES90457">
    <property type="protein sequence ID" value="AES90457"/>
    <property type="gene ID" value="MTR_4g091410"/>
</dbReference>
<proteinExistence type="predicted"/>